<evidence type="ECO:0000313" key="3">
    <source>
        <dbReference type="Proteomes" id="UP001163203"/>
    </source>
</evidence>
<name>A0ABY7B9A7_9PSEU</name>
<dbReference type="EMBL" id="CP113836">
    <property type="protein sequence ID" value="WAL68935.1"/>
    <property type="molecule type" value="Genomic_DNA"/>
</dbReference>
<feature type="region of interest" description="Disordered" evidence="1">
    <location>
        <begin position="1"/>
        <end position="58"/>
    </location>
</feature>
<organism evidence="2 3">
    <name type="scientific">Amycolatopsis cynarae</name>
    <dbReference type="NCBI Taxonomy" id="2995223"/>
    <lineage>
        <taxon>Bacteria</taxon>
        <taxon>Bacillati</taxon>
        <taxon>Actinomycetota</taxon>
        <taxon>Actinomycetes</taxon>
        <taxon>Pseudonocardiales</taxon>
        <taxon>Pseudonocardiaceae</taxon>
        <taxon>Amycolatopsis</taxon>
    </lineage>
</organism>
<sequence>MNDTESRKAAQEAREDAAARAASRHHTATELAEREIRMWQARQERRHGEEKPEDREGK</sequence>
<evidence type="ECO:0000313" key="2">
    <source>
        <dbReference type="EMBL" id="WAL68935.1"/>
    </source>
</evidence>
<keyword evidence="3" id="KW-1185">Reference proteome</keyword>
<accession>A0ABY7B9A7</accession>
<reference evidence="2" key="1">
    <citation type="submission" date="2022-11" db="EMBL/GenBank/DDBJ databases">
        <authorList>
            <person name="Mo P."/>
        </authorList>
    </citation>
    <scope>NUCLEOTIDE SEQUENCE</scope>
    <source>
        <strain evidence="2">HUAS 11-8</strain>
    </source>
</reference>
<gene>
    <name evidence="2" type="ORF">ORV05_14575</name>
</gene>
<protein>
    <submittedName>
        <fullName evidence="2">Uncharacterized protein</fullName>
    </submittedName>
</protein>
<dbReference type="Proteomes" id="UP001163203">
    <property type="component" value="Chromosome"/>
</dbReference>
<feature type="compositionally biased region" description="Basic and acidic residues" evidence="1">
    <location>
        <begin position="1"/>
        <end position="18"/>
    </location>
</feature>
<feature type="compositionally biased region" description="Basic and acidic residues" evidence="1">
    <location>
        <begin position="27"/>
        <end position="58"/>
    </location>
</feature>
<evidence type="ECO:0000256" key="1">
    <source>
        <dbReference type="SAM" id="MobiDB-lite"/>
    </source>
</evidence>
<proteinExistence type="predicted"/>
<dbReference type="RefSeq" id="WP_268759025.1">
    <property type="nucleotide sequence ID" value="NZ_CP113836.1"/>
</dbReference>